<keyword evidence="4" id="KW-1185">Reference proteome</keyword>
<dbReference type="InterPro" id="IPR036291">
    <property type="entry name" value="NAD(P)-bd_dom_sf"/>
</dbReference>
<sequence>MKPYTPAPDLLTSRRILITGAGDGIGRAAALACAQHGASVILLGRTAKKLEKVYDEIEHRGWPQPALLPLDLATATPSHYEQVAQTIEREFGGLDGLLHNAADAGTLTPLEHYTPEMWFRLMQVNLNAAWLLTRACLPLLNKSADASIVFTTADVGRQGRAYWGAYGVSCFGLEGLMQILADECAAEKRIRVNSLDPGVVRTGMRSRLYPGEDRDALPAPETLMPAYLYLLGPDSRGVNGQALSAKDFM</sequence>
<name>A0A1B4XF89_9GAMM</name>
<dbReference type="Proteomes" id="UP000243180">
    <property type="component" value="Chromosome"/>
</dbReference>
<dbReference type="RefSeq" id="WP_096360331.1">
    <property type="nucleotide sequence ID" value="NZ_AP014879.1"/>
</dbReference>
<keyword evidence="2" id="KW-0560">Oxidoreductase</keyword>
<dbReference type="NCBIfam" id="NF006509">
    <property type="entry name" value="PRK08945.1"/>
    <property type="match status" value="1"/>
</dbReference>
<organism evidence="3 4">
    <name type="scientific">Sulfuricaulis limicola</name>
    <dbReference type="NCBI Taxonomy" id="1620215"/>
    <lineage>
        <taxon>Bacteria</taxon>
        <taxon>Pseudomonadati</taxon>
        <taxon>Pseudomonadota</taxon>
        <taxon>Gammaproteobacteria</taxon>
        <taxon>Acidiferrobacterales</taxon>
        <taxon>Acidiferrobacteraceae</taxon>
        <taxon>Sulfuricaulis</taxon>
    </lineage>
</organism>
<dbReference type="PANTHER" id="PTHR42901:SF1">
    <property type="entry name" value="ALCOHOL DEHYDROGENASE"/>
    <property type="match status" value="1"/>
</dbReference>
<dbReference type="PANTHER" id="PTHR42901">
    <property type="entry name" value="ALCOHOL DEHYDROGENASE"/>
    <property type="match status" value="1"/>
</dbReference>
<dbReference type="OrthoDB" id="9790785at2"/>
<dbReference type="Pfam" id="PF00106">
    <property type="entry name" value="adh_short"/>
    <property type="match status" value="1"/>
</dbReference>
<evidence type="ECO:0000313" key="4">
    <source>
        <dbReference type="Proteomes" id="UP000243180"/>
    </source>
</evidence>
<evidence type="ECO:0000256" key="2">
    <source>
        <dbReference type="ARBA" id="ARBA00023002"/>
    </source>
</evidence>
<dbReference type="AlphaFoldDB" id="A0A1B4XF89"/>
<protein>
    <submittedName>
        <fullName evidence="3">Oxoacyl-ACP reductase</fullName>
    </submittedName>
</protein>
<dbReference type="InterPro" id="IPR002347">
    <property type="entry name" value="SDR_fam"/>
</dbReference>
<dbReference type="Gene3D" id="3.40.50.720">
    <property type="entry name" value="NAD(P)-binding Rossmann-like Domain"/>
    <property type="match status" value="1"/>
</dbReference>
<dbReference type="InParanoid" id="A0A1B4XF89"/>
<dbReference type="EMBL" id="AP014879">
    <property type="protein sequence ID" value="BAV33478.1"/>
    <property type="molecule type" value="Genomic_DNA"/>
</dbReference>
<evidence type="ECO:0000313" key="3">
    <source>
        <dbReference type="EMBL" id="BAV33478.1"/>
    </source>
</evidence>
<evidence type="ECO:0000256" key="1">
    <source>
        <dbReference type="ARBA" id="ARBA00006484"/>
    </source>
</evidence>
<reference evidence="3 4" key="1">
    <citation type="submission" date="2015-05" db="EMBL/GenBank/DDBJ databases">
        <title>Complete genome sequence of a sulfur-oxidizing gammaproteobacterium strain HA5.</title>
        <authorList>
            <person name="Miura A."/>
            <person name="Kojima H."/>
            <person name="Fukui M."/>
        </authorList>
    </citation>
    <scope>NUCLEOTIDE SEQUENCE [LARGE SCALE GENOMIC DNA]</scope>
    <source>
        <strain evidence="3 4">HA5</strain>
    </source>
</reference>
<dbReference type="KEGG" id="slim:SCL_1165"/>
<accession>A0A1B4XF89</accession>
<dbReference type="PRINTS" id="PR00081">
    <property type="entry name" value="GDHRDH"/>
</dbReference>
<dbReference type="GO" id="GO:0016491">
    <property type="term" value="F:oxidoreductase activity"/>
    <property type="evidence" value="ECO:0007669"/>
    <property type="project" value="UniProtKB-KW"/>
</dbReference>
<comment type="similarity">
    <text evidence="1">Belongs to the short-chain dehydrogenases/reductases (SDR) family.</text>
</comment>
<dbReference type="FunCoup" id="A0A1B4XF89">
    <property type="interactions" value="84"/>
</dbReference>
<dbReference type="SUPFAM" id="SSF51735">
    <property type="entry name" value="NAD(P)-binding Rossmann-fold domains"/>
    <property type="match status" value="1"/>
</dbReference>
<gene>
    <name evidence="3" type="ORF">SCL_1165</name>
</gene>
<proteinExistence type="inferred from homology"/>